<keyword evidence="8" id="KW-0694">RNA-binding</keyword>
<evidence type="ECO:0000259" key="12">
    <source>
        <dbReference type="Pfam" id="PF17849"/>
    </source>
</evidence>
<dbReference type="GO" id="GO:0003723">
    <property type="term" value="F:RNA binding"/>
    <property type="evidence" value="ECO:0007669"/>
    <property type="project" value="UniProtKB-KW"/>
</dbReference>
<keyword evidence="5" id="KW-0378">Hydrolase</keyword>
<dbReference type="GO" id="GO:0000956">
    <property type="term" value="P:nuclear-transcribed mRNA catabolic process"/>
    <property type="evidence" value="ECO:0007669"/>
    <property type="project" value="UniProtKB-ARBA"/>
</dbReference>
<dbReference type="InParanoid" id="I1C2E6"/>
<keyword evidence="14" id="KW-1185">Reference proteome</keyword>
<evidence type="ECO:0000256" key="2">
    <source>
        <dbReference type="ARBA" id="ARBA00005785"/>
    </source>
</evidence>
<keyword evidence="7" id="KW-0269">Exonuclease</keyword>
<dbReference type="GO" id="GO:0000176">
    <property type="term" value="C:nuclear exosome (RNase complex)"/>
    <property type="evidence" value="ECO:0007669"/>
    <property type="project" value="UniProtKB-ARBA"/>
</dbReference>
<dbReference type="STRING" id="246409.I1C2E6"/>
<evidence type="ECO:0000256" key="5">
    <source>
        <dbReference type="ARBA" id="ARBA00022801"/>
    </source>
</evidence>
<dbReference type="Gene3D" id="3.40.50.1010">
    <property type="entry name" value="5'-nuclease"/>
    <property type="match status" value="1"/>
</dbReference>
<dbReference type="GO" id="GO:0006364">
    <property type="term" value="P:rRNA processing"/>
    <property type="evidence" value="ECO:0007669"/>
    <property type="project" value="UniProtKB-KW"/>
</dbReference>
<protein>
    <recommendedName>
        <fullName evidence="10">Ribosomal RNA-processing protein 44</fullName>
    </recommendedName>
</protein>
<gene>
    <name evidence="13" type="ORF">RO3G_07331</name>
</gene>
<dbReference type="InterPro" id="IPR041505">
    <property type="entry name" value="Dis3_CSD2"/>
</dbReference>
<dbReference type="SUPFAM" id="SSF50249">
    <property type="entry name" value="Nucleic acid-binding proteins"/>
    <property type="match status" value="2"/>
</dbReference>
<dbReference type="Pfam" id="PF17849">
    <property type="entry name" value="OB_Dis3"/>
    <property type="match status" value="1"/>
</dbReference>
<dbReference type="PANTHER" id="PTHR23355">
    <property type="entry name" value="RIBONUCLEASE"/>
    <property type="match status" value="1"/>
</dbReference>
<reference evidence="13 14" key="1">
    <citation type="journal article" date="2009" name="PLoS Genet.">
        <title>Genomic analysis of the basal lineage fungus Rhizopus oryzae reveals a whole-genome duplication.</title>
        <authorList>
            <person name="Ma L.-J."/>
            <person name="Ibrahim A.S."/>
            <person name="Skory C."/>
            <person name="Grabherr M.G."/>
            <person name="Burger G."/>
            <person name="Butler M."/>
            <person name="Elias M."/>
            <person name="Idnurm A."/>
            <person name="Lang B.F."/>
            <person name="Sone T."/>
            <person name="Abe A."/>
            <person name="Calvo S.E."/>
            <person name="Corrochano L.M."/>
            <person name="Engels R."/>
            <person name="Fu J."/>
            <person name="Hansberg W."/>
            <person name="Kim J.-M."/>
            <person name="Kodira C.D."/>
            <person name="Koehrsen M.J."/>
            <person name="Liu B."/>
            <person name="Miranda-Saavedra D."/>
            <person name="O'Leary S."/>
            <person name="Ortiz-Castellanos L."/>
            <person name="Poulter R."/>
            <person name="Rodriguez-Romero J."/>
            <person name="Ruiz-Herrera J."/>
            <person name="Shen Y.-Q."/>
            <person name="Zeng Q."/>
            <person name="Galagan J."/>
            <person name="Birren B.W."/>
            <person name="Cuomo C.A."/>
            <person name="Wickes B.L."/>
        </authorList>
    </citation>
    <scope>NUCLEOTIDE SEQUENCE [LARGE SCALE GENOMIC DNA]</scope>
    <source>
        <strain evidence="14">RA 99-880 / ATCC MYA-4621 / FGSC 9543 / NRRL 43880</strain>
    </source>
</reference>
<comment type="subcellular location">
    <subcellularLocation>
        <location evidence="1">Nucleus</location>
    </subcellularLocation>
</comment>
<feature type="region of interest" description="Disordered" evidence="11">
    <location>
        <begin position="317"/>
        <end position="337"/>
    </location>
</feature>
<dbReference type="GO" id="GO:0000175">
    <property type="term" value="F:3'-5'-RNA exonuclease activity"/>
    <property type="evidence" value="ECO:0007669"/>
    <property type="project" value="TreeGrafter"/>
</dbReference>
<evidence type="ECO:0000256" key="8">
    <source>
        <dbReference type="ARBA" id="ARBA00022884"/>
    </source>
</evidence>
<name>I1C2E6_RHIO9</name>
<evidence type="ECO:0000256" key="3">
    <source>
        <dbReference type="ARBA" id="ARBA00022552"/>
    </source>
</evidence>
<dbReference type="PANTHER" id="PTHR23355:SF30">
    <property type="entry name" value="DIS3-LIKE EXONUCLEASE 1"/>
    <property type="match status" value="1"/>
</dbReference>
<dbReference type="VEuPathDB" id="FungiDB:RO3G_07331"/>
<dbReference type="eggNOG" id="KOG2102">
    <property type="taxonomic scope" value="Eukaryota"/>
</dbReference>
<dbReference type="RefSeq" id="XP_067518022.1">
    <property type="nucleotide sequence ID" value="XM_067661921.1"/>
</dbReference>
<dbReference type="Gene3D" id="2.40.50.690">
    <property type="match status" value="1"/>
</dbReference>
<evidence type="ECO:0000256" key="1">
    <source>
        <dbReference type="ARBA" id="ARBA00004123"/>
    </source>
</evidence>
<dbReference type="Proteomes" id="UP000009138">
    <property type="component" value="Unassembled WGS sequence"/>
</dbReference>
<dbReference type="AlphaFoldDB" id="I1C2E6"/>
<keyword evidence="4" id="KW-0540">Nuclease</keyword>
<dbReference type="EMBL" id="CH476736">
    <property type="protein sequence ID" value="EIE82626.1"/>
    <property type="molecule type" value="Genomic_DNA"/>
</dbReference>
<feature type="domain" description="CSD2" evidence="12">
    <location>
        <begin position="237"/>
        <end position="303"/>
    </location>
</feature>
<dbReference type="Gene3D" id="2.40.50.700">
    <property type="match status" value="1"/>
</dbReference>
<keyword evidence="3" id="KW-0698">rRNA processing</keyword>
<organism evidence="13 14">
    <name type="scientific">Rhizopus delemar (strain RA 99-880 / ATCC MYA-4621 / FGSC 9543 / NRRL 43880)</name>
    <name type="common">Mucormycosis agent</name>
    <name type="synonym">Rhizopus arrhizus var. delemar</name>
    <dbReference type="NCBI Taxonomy" id="246409"/>
    <lineage>
        <taxon>Eukaryota</taxon>
        <taxon>Fungi</taxon>
        <taxon>Fungi incertae sedis</taxon>
        <taxon>Mucoromycota</taxon>
        <taxon>Mucoromycotina</taxon>
        <taxon>Mucoromycetes</taxon>
        <taxon>Mucorales</taxon>
        <taxon>Mucorineae</taxon>
        <taxon>Rhizopodaceae</taxon>
        <taxon>Rhizopus</taxon>
    </lineage>
</organism>
<accession>I1C2E6</accession>
<dbReference type="GeneID" id="93614302"/>
<evidence type="ECO:0000256" key="7">
    <source>
        <dbReference type="ARBA" id="ARBA00022839"/>
    </source>
</evidence>
<dbReference type="InterPro" id="IPR050180">
    <property type="entry name" value="RNR_Ribonuclease"/>
</dbReference>
<comment type="similarity">
    <text evidence="2">Belongs to the RNR ribonuclease family.</text>
</comment>
<sequence>MKIYRKLRQIINDSRRKSIVFYNEIFAETKVHRFPQEPSSDRDWRALCELAAWYQRHLSKKIILLTEQKAKFTPPDSIVVMSTKEYIQTYWSQHTLLNDLVQGLADVVLEEDEFGKIKFSSKQRTNEAAVSGYVEYKSIEELEVGIKSGRYFSGTLRCKKDHRDQAYISANDGRNILITGNDHRNRAGKYFDSFKYERDYVTNASQPSGRVVGILNRNWRSYVATVQEDEVGGSIHLAIPLDPVIPKIRIRYNNVKLIENQRIVVRIDNWPVSSQYPNGHFVRSLGPIHELDTEISAILVEHDISVSQASQGFSEASLREMPLDSPESPWQPEKEEIDKRRDLRDLVVFSIDPPNCQDIDGLFFSFSK</sequence>
<dbReference type="FunFam" id="2.40.50.700:FF:000001">
    <property type="entry name" value="Exosome complex exonuclease exoribonuclease (Rrp44)"/>
    <property type="match status" value="1"/>
</dbReference>
<evidence type="ECO:0000256" key="6">
    <source>
        <dbReference type="ARBA" id="ARBA00022835"/>
    </source>
</evidence>
<dbReference type="OMA" id="AYCPREQ"/>
<evidence type="ECO:0000313" key="14">
    <source>
        <dbReference type="Proteomes" id="UP000009138"/>
    </source>
</evidence>
<evidence type="ECO:0000256" key="4">
    <source>
        <dbReference type="ARBA" id="ARBA00022722"/>
    </source>
</evidence>
<keyword evidence="9" id="KW-0539">Nucleus</keyword>
<evidence type="ECO:0000256" key="11">
    <source>
        <dbReference type="SAM" id="MobiDB-lite"/>
    </source>
</evidence>
<dbReference type="InterPro" id="IPR012340">
    <property type="entry name" value="NA-bd_OB-fold"/>
</dbReference>
<proteinExistence type="inferred from homology"/>
<keyword evidence="6" id="KW-0271">Exosome</keyword>
<evidence type="ECO:0000313" key="13">
    <source>
        <dbReference type="EMBL" id="EIE82626.1"/>
    </source>
</evidence>
<evidence type="ECO:0000256" key="9">
    <source>
        <dbReference type="ARBA" id="ARBA00023242"/>
    </source>
</evidence>
<dbReference type="OrthoDB" id="372421at2759"/>
<evidence type="ECO:0000256" key="10">
    <source>
        <dbReference type="ARBA" id="ARBA00077930"/>
    </source>
</evidence>